<feature type="domain" description="MEDS" evidence="3">
    <location>
        <begin position="6"/>
        <end position="149"/>
    </location>
</feature>
<dbReference type="Proteomes" id="UP000619260">
    <property type="component" value="Unassembled WGS sequence"/>
</dbReference>
<dbReference type="AlphaFoldDB" id="A0A8J3YJT8"/>
<dbReference type="InterPro" id="IPR003594">
    <property type="entry name" value="HATPase_dom"/>
</dbReference>
<feature type="domain" description="Histidine kinase/HSP90-like ATPase" evidence="2">
    <location>
        <begin position="196"/>
        <end position="294"/>
    </location>
</feature>
<accession>A0A8J3YJT8</accession>
<dbReference type="SUPFAM" id="SSF55874">
    <property type="entry name" value="ATPase domain of HSP90 chaperone/DNA topoisomerase II/histidine kinase"/>
    <property type="match status" value="1"/>
</dbReference>
<gene>
    <name evidence="4" type="ORF">Val02_36100</name>
</gene>
<dbReference type="PANTHER" id="PTHR35526">
    <property type="entry name" value="ANTI-SIGMA-F FACTOR RSBW-RELATED"/>
    <property type="match status" value="1"/>
</dbReference>
<dbReference type="CDD" id="cd16936">
    <property type="entry name" value="HATPase_RsbW-like"/>
    <property type="match status" value="1"/>
</dbReference>
<dbReference type="GO" id="GO:0004674">
    <property type="term" value="F:protein serine/threonine kinase activity"/>
    <property type="evidence" value="ECO:0007669"/>
    <property type="project" value="UniProtKB-KW"/>
</dbReference>
<keyword evidence="1" id="KW-0808">Transferase</keyword>
<keyword evidence="5" id="KW-1185">Reference proteome</keyword>
<evidence type="ECO:0000313" key="4">
    <source>
        <dbReference type="EMBL" id="GIJ46724.1"/>
    </source>
</evidence>
<dbReference type="InterPro" id="IPR050267">
    <property type="entry name" value="Anti-sigma-factor_SerPK"/>
</dbReference>
<dbReference type="Pfam" id="PF13581">
    <property type="entry name" value="HATPase_c_2"/>
    <property type="match status" value="1"/>
</dbReference>
<evidence type="ECO:0000259" key="2">
    <source>
        <dbReference type="Pfam" id="PF13581"/>
    </source>
</evidence>
<dbReference type="Gene3D" id="3.30.565.10">
    <property type="entry name" value="Histidine kinase-like ATPase, C-terminal domain"/>
    <property type="match status" value="1"/>
</dbReference>
<keyword evidence="1" id="KW-0723">Serine/threonine-protein kinase</keyword>
<evidence type="ECO:0000259" key="3">
    <source>
        <dbReference type="Pfam" id="PF14417"/>
    </source>
</evidence>
<dbReference type="PANTHER" id="PTHR35526:SF3">
    <property type="entry name" value="ANTI-SIGMA-F FACTOR RSBW"/>
    <property type="match status" value="1"/>
</dbReference>
<dbReference type="EMBL" id="BOPF01000012">
    <property type="protein sequence ID" value="GIJ46724.1"/>
    <property type="molecule type" value="Genomic_DNA"/>
</dbReference>
<evidence type="ECO:0000313" key="5">
    <source>
        <dbReference type="Proteomes" id="UP000619260"/>
    </source>
</evidence>
<dbReference type="Pfam" id="PF14417">
    <property type="entry name" value="MEDS"/>
    <property type="match status" value="1"/>
</dbReference>
<dbReference type="InterPro" id="IPR036890">
    <property type="entry name" value="HATPase_C_sf"/>
</dbReference>
<sequence>MSGAHRHDLLLYDDGDQLAAALGAVLGREAGDDDLVVLACRERHEEALAEVSDGPRAPLSLPRPVVRLRPVVALAAQRRLAREHAVAGGRVWYVAEPDHGGTPDERYEAVRYEAACSLSLARVPLSTVCAYPRRDTPEPLLDLLLRTHPRLLTPRGPVDNPAFRDPAGVVAALHRPVHRPVPAVRPVFRESAVVALSDVAAVRARLAAALRPLPTLVRTDFVAAVNEVLANACVHGVPPVEVAVWVTPTRVECRVTDRGAGFVDPLAGFSVEPDDVRTRAGLWLARQACDELDGWPSGGRFTVRLATGVGPERALQTHGALARAETARARVAHAHRFRGGR</sequence>
<reference evidence="4" key="1">
    <citation type="submission" date="2021-01" db="EMBL/GenBank/DDBJ databases">
        <title>Whole genome shotgun sequence of Virgisporangium aliadipatigenens NBRC 105644.</title>
        <authorList>
            <person name="Komaki H."/>
            <person name="Tamura T."/>
        </authorList>
    </citation>
    <scope>NUCLEOTIDE SEQUENCE</scope>
    <source>
        <strain evidence="4">NBRC 105644</strain>
    </source>
</reference>
<comment type="caution">
    <text evidence="4">The sequence shown here is derived from an EMBL/GenBank/DDBJ whole genome shotgun (WGS) entry which is preliminary data.</text>
</comment>
<evidence type="ECO:0000256" key="1">
    <source>
        <dbReference type="ARBA" id="ARBA00022527"/>
    </source>
</evidence>
<keyword evidence="1" id="KW-0418">Kinase</keyword>
<evidence type="ECO:0008006" key="6">
    <source>
        <dbReference type="Google" id="ProtNLM"/>
    </source>
</evidence>
<protein>
    <recommendedName>
        <fullName evidence="6">Anti-sigma regulatory factor (Ser/Thr protein kinase)</fullName>
    </recommendedName>
</protein>
<name>A0A8J3YJT8_9ACTN</name>
<proteinExistence type="predicted"/>
<organism evidence="4 5">
    <name type="scientific">Virgisporangium aliadipatigenens</name>
    <dbReference type="NCBI Taxonomy" id="741659"/>
    <lineage>
        <taxon>Bacteria</taxon>
        <taxon>Bacillati</taxon>
        <taxon>Actinomycetota</taxon>
        <taxon>Actinomycetes</taxon>
        <taxon>Micromonosporales</taxon>
        <taxon>Micromonosporaceae</taxon>
        <taxon>Virgisporangium</taxon>
    </lineage>
</organism>
<dbReference type="RefSeq" id="WP_203900243.1">
    <property type="nucleotide sequence ID" value="NZ_BOPF01000012.1"/>
</dbReference>
<dbReference type="InterPro" id="IPR025847">
    <property type="entry name" value="MEDS_domain"/>
</dbReference>